<comment type="caution">
    <text evidence="2">The sequence shown here is derived from an EMBL/GenBank/DDBJ whole genome shotgun (WGS) entry which is preliminary data.</text>
</comment>
<accession>A0A8J6XKI5</accession>
<dbReference type="PROSITE" id="PS51257">
    <property type="entry name" value="PROKAR_LIPOPROTEIN"/>
    <property type="match status" value="1"/>
</dbReference>
<evidence type="ECO:0008006" key="4">
    <source>
        <dbReference type="Google" id="ProtNLM"/>
    </source>
</evidence>
<name>A0A8J6XKI5_9CYAN</name>
<gene>
    <name evidence="2" type="ORF">ICL16_42775</name>
</gene>
<dbReference type="EMBL" id="JACXAE010000130">
    <property type="protein sequence ID" value="MBD2778595.1"/>
    <property type="molecule type" value="Genomic_DNA"/>
</dbReference>
<dbReference type="Proteomes" id="UP000629098">
    <property type="component" value="Unassembled WGS sequence"/>
</dbReference>
<organism evidence="2 3">
    <name type="scientific">Iningainema tapete BLCC-T55</name>
    <dbReference type="NCBI Taxonomy" id="2748662"/>
    <lineage>
        <taxon>Bacteria</taxon>
        <taxon>Bacillati</taxon>
        <taxon>Cyanobacteriota</taxon>
        <taxon>Cyanophyceae</taxon>
        <taxon>Nostocales</taxon>
        <taxon>Scytonemataceae</taxon>
        <taxon>Iningainema tapete</taxon>
    </lineage>
</organism>
<evidence type="ECO:0000256" key="1">
    <source>
        <dbReference type="SAM" id="SignalP"/>
    </source>
</evidence>
<keyword evidence="1" id="KW-0732">Signal</keyword>
<dbReference type="AlphaFoldDB" id="A0A8J6XKI5"/>
<evidence type="ECO:0000313" key="3">
    <source>
        <dbReference type="Proteomes" id="UP000629098"/>
    </source>
</evidence>
<keyword evidence="3" id="KW-1185">Reference proteome</keyword>
<proteinExistence type="predicted"/>
<reference evidence="2" key="1">
    <citation type="submission" date="2020-09" db="EMBL/GenBank/DDBJ databases">
        <title>Iningainema tapete sp. nov. (Scytonemataceae, Cyanobacteria) from greenhouses in central Florida (USA) produces two types of nodularin with biosynthetic potential for microcystin-LR and anabaenopeptins.</title>
        <authorList>
            <person name="Berthold D.E."/>
            <person name="Lefler F.W."/>
            <person name="Huang I.-S."/>
            <person name="Abdulla H."/>
            <person name="Zimba P.V."/>
            <person name="Laughinghouse H.D. IV."/>
        </authorList>
    </citation>
    <scope>NUCLEOTIDE SEQUENCE</scope>
    <source>
        <strain evidence="2">BLCCT55</strain>
    </source>
</reference>
<sequence length="158" mass="17075">MFVSHKYIVINLVSISVAVTLAACSESKVSQCERLIQAVNKGTGLIDKSKGNQVTTSLKLAQDLQAVTKEIKEMNLKDPKLQEFQTSFVKVFEIFNQSIAEAAKALNSTKTADSSSNVGKAAIQKARGDIDTTLTKAQTAAKQSDKLASGMNNYCKQQ</sequence>
<evidence type="ECO:0000313" key="2">
    <source>
        <dbReference type="EMBL" id="MBD2778595.1"/>
    </source>
</evidence>
<protein>
    <recommendedName>
        <fullName evidence="4">Lipoprotein</fullName>
    </recommendedName>
</protein>
<feature type="chain" id="PRO_5035265954" description="Lipoprotein" evidence="1">
    <location>
        <begin position="23"/>
        <end position="158"/>
    </location>
</feature>
<dbReference type="RefSeq" id="WP_190838476.1">
    <property type="nucleotide sequence ID" value="NZ_CAWPPI010000130.1"/>
</dbReference>
<feature type="signal peptide" evidence="1">
    <location>
        <begin position="1"/>
        <end position="22"/>
    </location>
</feature>